<gene>
    <name evidence="1" type="ORF">SPHINGO8BC_51388</name>
</gene>
<evidence type="ECO:0000313" key="1">
    <source>
        <dbReference type="EMBL" id="VXC98700.1"/>
    </source>
</evidence>
<evidence type="ECO:0000313" key="2">
    <source>
        <dbReference type="Proteomes" id="UP000432350"/>
    </source>
</evidence>
<dbReference type="Proteomes" id="UP000432350">
    <property type="component" value="Unassembled WGS sequence"/>
</dbReference>
<name>A0A654D1D6_SPHMU</name>
<dbReference type="AlphaFoldDB" id="A0A654D1D6"/>
<dbReference type="EMBL" id="CABWMV010000024">
    <property type="protein sequence ID" value="VXC98700.1"/>
    <property type="molecule type" value="Genomic_DNA"/>
</dbReference>
<dbReference type="RefSeq" id="WP_434370413.1">
    <property type="nucleotide sequence ID" value="NZ_JBPFRH010000025.1"/>
</dbReference>
<accession>A0A654D1D6</accession>
<protein>
    <submittedName>
        <fullName evidence="1">Uncharacterized protein</fullName>
    </submittedName>
</protein>
<proteinExistence type="predicted"/>
<organism evidence="1 2">
    <name type="scientific">Sphingobacterium multivorum</name>
    <dbReference type="NCBI Taxonomy" id="28454"/>
    <lineage>
        <taxon>Bacteria</taxon>
        <taxon>Pseudomonadati</taxon>
        <taxon>Bacteroidota</taxon>
        <taxon>Sphingobacteriia</taxon>
        <taxon>Sphingobacteriales</taxon>
        <taxon>Sphingobacteriaceae</taxon>
        <taxon>Sphingobacterium</taxon>
    </lineage>
</organism>
<reference evidence="1 2" key="1">
    <citation type="submission" date="2019-10" db="EMBL/GenBank/DDBJ databases">
        <authorList>
            <person name="Karimi E."/>
        </authorList>
    </citation>
    <scope>NUCLEOTIDE SEQUENCE [LARGE SCALE GENOMIC DNA]</scope>
    <source>
        <strain evidence="1">Sphingobacterium sp. 8BC</strain>
    </source>
</reference>
<sequence>MLNNESAYHGASIQSKRSGWGIIAHKTNQSKVQGMISEESSTAKVSCPDYINYTSTILELYWKW</sequence>